<feature type="chain" id="PRO_5012816330" evidence="2">
    <location>
        <begin position="26"/>
        <end position="66"/>
    </location>
</feature>
<keyword evidence="4" id="KW-1185">Reference proteome</keyword>
<evidence type="ECO:0000256" key="1">
    <source>
        <dbReference type="SAM" id="MobiDB-lite"/>
    </source>
</evidence>
<reference evidence="3 4" key="1">
    <citation type="submission" date="2016-11" db="EMBL/GenBank/DDBJ databases">
        <authorList>
            <person name="Jaros S."/>
            <person name="Januszkiewicz K."/>
            <person name="Wedrychowicz H."/>
        </authorList>
    </citation>
    <scope>NUCLEOTIDE SEQUENCE [LARGE SCALE GENOMIC DNA]</scope>
    <source>
        <strain evidence="3 4">DSM 14916</strain>
    </source>
</reference>
<evidence type="ECO:0000313" key="4">
    <source>
        <dbReference type="Proteomes" id="UP000184387"/>
    </source>
</evidence>
<gene>
    <name evidence="3" type="ORF">SAMN02745194_02249</name>
</gene>
<dbReference type="STRING" id="198092.SAMN02745194_02249"/>
<dbReference type="RefSeq" id="WP_073134720.1">
    <property type="nucleotide sequence ID" value="NZ_FQZF01000011.1"/>
</dbReference>
<dbReference type="AlphaFoldDB" id="A0A1M6I7F6"/>
<sequence>MRNLFNIATLAAALVGGAASSPARAEGEYVAGPVASTAWGQGESRTPLAGEIRQGNANFDMSRQGA</sequence>
<keyword evidence="2" id="KW-0732">Signal</keyword>
<dbReference type="Proteomes" id="UP000184387">
    <property type="component" value="Unassembled WGS sequence"/>
</dbReference>
<accession>A0A1M6I7F6</accession>
<feature type="signal peptide" evidence="2">
    <location>
        <begin position="1"/>
        <end position="25"/>
    </location>
</feature>
<feature type="region of interest" description="Disordered" evidence="1">
    <location>
        <begin position="40"/>
        <end position="66"/>
    </location>
</feature>
<name>A0A1M6I7F6_9PROT</name>
<proteinExistence type="predicted"/>
<dbReference type="EMBL" id="FQZF01000011">
    <property type="protein sequence ID" value="SHJ30342.1"/>
    <property type="molecule type" value="Genomic_DNA"/>
</dbReference>
<evidence type="ECO:0000313" key="3">
    <source>
        <dbReference type="EMBL" id="SHJ30342.1"/>
    </source>
</evidence>
<evidence type="ECO:0000256" key="2">
    <source>
        <dbReference type="SAM" id="SignalP"/>
    </source>
</evidence>
<protein>
    <submittedName>
        <fullName evidence="3">Uncharacterized protein</fullName>
    </submittedName>
</protein>
<feature type="compositionally biased region" description="Polar residues" evidence="1">
    <location>
        <begin position="55"/>
        <end position="66"/>
    </location>
</feature>
<organism evidence="3 4">
    <name type="scientific">Muricoccus roseus</name>
    <dbReference type="NCBI Taxonomy" id="198092"/>
    <lineage>
        <taxon>Bacteria</taxon>
        <taxon>Pseudomonadati</taxon>
        <taxon>Pseudomonadota</taxon>
        <taxon>Alphaproteobacteria</taxon>
        <taxon>Acetobacterales</taxon>
        <taxon>Roseomonadaceae</taxon>
        <taxon>Muricoccus</taxon>
    </lineage>
</organism>